<organism evidence="3 4">
    <name type="scientific">Candidatus Promineifilum breve</name>
    <dbReference type="NCBI Taxonomy" id="1806508"/>
    <lineage>
        <taxon>Bacteria</taxon>
        <taxon>Bacillati</taxon>
        <taxon>Chloroflexota</taxon>
        <taxon>Ardenticatenia</taxon>
        <taxon>Candidatus Promineifilales</taxon>
        <taxon>Candidatus Promineifilaceae</taxon>
        <taxon>Candidatus Promineifilum</taxon>
    </lineage>
</organism>
<dbReference type="Proteomes" id="UP000215027">
    <property type="component" value="Chromosome II"/>
</dbReference>
<gene>
    <name evidence="3" type="ORF">CFX0092_B0618</name>
</gene>
<dbReference type="SMART" id="SM00450">
    <property type="entry name" value="RHOD"/>
    <property type="match status" value="1"/>
</dbReference>
<feature type="transmembrane region" description="Helical" evidence="1">
    <location>
        <begin position="206"/>
        <end position="223"/>
    </location>
</feature>
<feature type="transmembrane region" description="Helical" evidence="1">
    <location>
        <begin position="166"/>
        <end position="186"/>
    </location>
</feature>
<evidence type="ECO:0000256" key="1">
    <source>
        <dbReference type="SAM" id="Phobius"/>
    </source>
</evidence>
<sequence length="411" mass="44296">MAPFPLPLAEIMGHWGQYVIYLLIGIAFGFALEISGFANSPLLAAQFYFKDMTVLKVMFGAIVTAMVLIFFTSAVGLLDYSLVYVNETYLWPGIVGGLIMGVGFIIGGFCPGTSLVAAAVGKIDGLIFVLGVMFGIFAFGETVGFYEEFWYSSYMGRFTIPEWLGLPYGVVVVLIVLMALFMFWGAEQLEKIFGGRDLSKEPKWRLYAGGGLLGMALLTAFIGQPTTEQKWARIEATETARLTNREVQIHPAELALTMTDDTLQTIILDVRSEADFNLFHLQDARHAPLATLPGMLEDLHAAPANTVVVVVGNDEAAATEAWQYLRAESVRSAYILEGGLNNWIRTFAGEEFVAANAIDGAADDRPAFAFPAAVGAAHSFAAPNATAAESIAFTPRIVLEVKRGPGGGGCG</sequence>
<dbReference type="InterPro" id="IPR036873">
    <property type="entry name" value="Rhodanese-like_dom_sf"/>
</dbReference>
<evidence type="ECO:0000259" key="2">
    <source>
        <dbReference type="PROSITE" id="PS50206"/>
    </source>
</evidence>
<dbReference type="PROSITE" id="PS50206">
    <property type="entry name" value="RHODANESE_3"/>
    <property type="match status" value="1"/>
</dbReference>
<dbReference type="CDD" id="cd00158">
    <property type="entry name" value="RHOD"/>
    <property type="match status" value="1"/>
</dbReference>
<dbReference type="Pfam" id="PF00581">
    <property type="entry name" value="Rhodanese"/>
    <property type="match status" value="1"/>
</dbReference>
<dbReference type="RefSeq" id="WP_095045468.1">
    <property type="nucleotide sequence ID" value="NZ_LN890656.1"/>
</dbReference>
<dbReference type="Pfam" id="PF04143">
    <property type="entry name" value="Sulf_transp"/>
    <property type="match status" value="1"/>
</dbReference>
<keyword evidence="1" id="KW-0472">Membrane</keyword>
<dbReference type="AlphaFoldDB" id="A0A160T809"/>
<keyword evidence="1" id="KW-1133">Transmembrane helix</keyword>
<dbReference type="SUPFAM" id="SSF52821">
    <property type="entry name" value="Rhodanese/Cell cycle control phosphatase"/>
    <property type="match status" value="1"/>
</dbReference>
<protein>
    <submittedName>
        <fullName evidence="3">Rhodanese domain protein</fullName>
    </submittedName>
</protein>
<evidence type="ECO:0000313" key="3">
    <source>
        <dbReference type="EMBL" id="CUS06152.1"/>
    </source>
</evidence>
<dbReference type="Gene3D" id="3.40.250.10">
    <property type="entry name" value="Rhodanese-like domain"/>
    <property type="match status" value="1"/>
</dbReference>
<feature type="domain" description="Rhodanese" evidence="2">
    <location>
        <begin position="264"/>
        <end position="352"/>
    </location>
</feature>
<name>A0A160T809_9CHLR</name>
<feature type="transmembrane region" description="Helical" evidence="1">
    <location>
        <begin position="57"/>
        <end position="78"/>
    </location>
</feature>
<dbReference type="EMBL" id="LN890656">
    <property type="protein sequence ID" value="CUS06152.1"/>
    <property type="molecule type" value="Genomic_DNA"/>
</dbReference>
<accession>A0A160T809</accession>
<dbReference type="KEGG" id="pbf:CFX0092_B0618"/>
<dbReference type="InterPro" id="IPR001763">
    <property type="entry name" value="Rhodanese-like_dom"/>
</dbReference>
<feature type="transmembrane region" description="Helical" evidence="1">
    <location>
        <begin position="20"/>
        <end position="45"/>
    </location>
</feature>
<proteinExistence type="predicted"/>
<keyword evidence="4" id="KW-1185">Reference proteome</keyword>
<keyword evidence="1" id="KW-0812">Transmembrane</keyword>
<reference evidence="3" key="1">
    <citation type="submission" date="2016-01" db="EMBL/GenBank/DDBJ databases">
        <authorList>
            <person name="Mcilroy J.S."/>
            <person name="Karst M S."/>
            <person name="Albertsen M."/>
        </authorList>
    </citation>
    <scope>NUCLEOTIDE SEQUENCE</scope>
    <source>
        <strain evidence="3">Cfx-K</strain>
    </source>
</reference>
<dbReference type="OrthoDB" id="9790409at2"/>
<evidence type="ECO:0000313" key="4">
    <source>
        <dbReference type="Proteomes" id="UP000215027"/>
    </source>
</evidence>
<dbReference type="InterPro" id="IPR007272">
    <property type="entry name" value="Sulf_transp_TsuA/YedE"/>
</dbReference>
<feature type="transmembrane region" description="Helical" evidence="1">
    <location>
        <begin position="125"/>
        <end position="146"/>
    </location>
</feature>
<feature type="transmembrane region" description="Helical" evidence="1">
    <location>
        <begin position="90"/>
        <end position="118"/>
    </location>
</feature>